<keyword evidence="8" id="KW-1185">Reference proteome</keyword>
<feature type="non-terminal residue" evidence="7">
    <location>
        <position position="839"/>
    </location>
</feature>
<dbReference type="PANTHER" id="PTHR23065">
    <property type="entry name" value="PROLINE-SERINE-THREONINE PHOSPHATASE INTERACTING PROTEIN 1"/>
    <property type="match status" value="1"/>
</dbReference>
<evidence type="ECO:0000313" key="7">
    <source>
        <dbReference type="EMBL" id="GMI38088.1"/>
    </source>
</evidence>
<gene>
    <name evidence="7" type="ORF">TeGR_g6789</name>
</gene>
<keyword evidence="2" id="KW-0963">Cytoplasm</keyword>
<dbReference type="Gene3D" id="1.20.1270.60">
    <property type="entry name" value="Arfaptin homology (AH) domain/BAR domain"/>
    <property type="match status" value="2"/>
</dbReference>
<feature type="compositionally biased region" description="Basic and acidic residues" evidence="5">
    <location>
        <begin position="536"/>
        <end position="563"/>
    </location>
</feature>
<organism evidence="7 8">
    <name type="scientific">Tetraparma gracilis</name>
    <dbReference type="NCBI Taxonomy" id="2962635"/>
    <lineage>
        <taxon>Eukaryota</taxon>
        <taxon>Sar</taxon>
        <taxon>Stramenopiles</taxon>
        <taxon>Ochrophyta</taxon>
        <taxon>Bolidophyceae</taxon>
        <taxon>Parmales</taxon>
        <taxon>Triparmaceae</taxon>
        <taxon>Tetraparma</taxon>
    </lineage>
</organism>
<feature type="region of interest" description="Disordered" evidence="5">
    <location>
        <begin position="452"/>
        <end position="482"/>
    </location>
</feature>
<accession>A0ABQ6N2M4</accession>
<dbReference type="SMART" id="SM00055">
    <property type="entry name" value="FCH"/>
    <property type="match status" value="1"/>
</dbReference>
<evidence type="ECO:0000313" key="8">
    <source>
        <dbReference type="Proteomes" id="UP001165060"/>
    </source>
</evidence>
<evidence type="ECO:0000256" key="5">
    <source>
        <dbReference type="SAM" id="MobiDB-lite"/>
    </source>
</evidence>
<proteinExistence type="predicted"/>
<evidence type="ECO:0000256" key="1">
    <source>
        <dbReference type="ARBA" id="ARBA00004496"/>
    </source>
</evidence>
<feature type="region of interest" description="Disordered" evidence="5">
    <location>
        <begin position="531"/>
        <end position="595"/>
    </location>
</feature>
<evidence type="ECO:0000256" key="4">
    <source>
        <dbReference type="SAM" id="Coils"/>
    </source>
</evidence>
<protein>
    <recommendedName>
        <fullName evidence="6">FCH domain-containing protein</fullName>
    </recommendedName>
</protein>
<reference evidence="7 8" key="1">
    <citation type="journal article" date="2023" name="Commun. Biol.">
        <title>Genome analysis of Parmales, the sister group of diatoms, reveals the evolutionary specialization of diatoms from phago-mixotrophs to photoautotrophs.</title>
        <authorList>
            <person name="Ban H."/>
            <person name="Sato S."/>
            <person name="Yoshikawa S."/>
            <person name="Yamada K."/>
            <person name="Nakamura Y."/>
            <person name="Ichinomiya M."/>
            <person name="Sato N."/>
            <person name="Blanc-Mathieu R."/>
            <person name="Endo H."/>
            <person name="Kuwata A."/>
            <person name="Ogata H."/>
        </authorList>
    </citation>
    <scope>NUCLEOTIDE SEQUENCE [LARGE SCALE GENOMIC DNA]</scope>
</reference>
<keyword evidence="4" id="KW-0175">Coiled coil</keyword>
<dbReference type="EMBL" id="BRYB01002012">
    <property type="protein sequence ID" value="GMI38088.1"/>
    <property type="molecule type" value="Genomic_DNA"/>
</dbReference>
<dbReference type="InterPro" id="IPR027267">
    <property type="entry name" value="AH/BAR_dom_sf"/>
</dbReference>
<keyword evidence="3" id="KW-0597">Phosphoprotein</keyword>
<comment type="subcellular location">
    <subcellularLocation>
        <location evidence="1">Cytoplasm</location>
    </subcellularLocation>
</comment>
<dbReference type="InterPro" id="IPR001060">
    <property type="entry name" value="FCH_dom"/>
</dbReference>
<dbReference type="SUPFAM" id="SSF103657">
    <property type="entry name" value="BAR/IMD domain-like"/>
    <property type="match status" value="1"/>
</dbReference>
<evidence type="ECO:0000259" key="6">
    <source>
        <dbReference type="SMART" id="SM00055"/>
    </source>
</evidence>
<dbReference type="Proteomes" id="UP001165060">
    <property type="component" value="Unassembled WGS sequence"/>
</dbReference>
<comment type="caution">
    <text evidence="7">The sequence shown here is derived from an EMBL/GenBank/DDBJ whole genome shotgun (WGS) entry which is preliminary data.</text>
</comment>
<name>A0ABQ6N2M4_9STRA</name>
<evidence type="ECO:0000256" key="3">
    <source>
        <dbReference type="ARBA" id="ARBA00022553"/>
    </source>
</evidence>
<sequence>MEASSPPSRPATPSSVPSSVSFATSLFSNFPQIKTKNALSKTVLDDLVRVIKGRITLEREYSKGLAKLASPISATTPSLNEAIVGFSSDILNKANQHRELAENLKKDVLDELLSLRERVVNTGKVAASNVSSLVTRLKAAEKAFRASHKAYDRAYHEAKMHCCSSNLTMDDTTQASIKEKLVEAVKQVEVNRILAMDDPEMEANLARAATVKSFGLTSPMKDLSNWLLPSSEARRNTTIELAVDQLAVAEQARKACMEAWQNLVRVNLKCAVEVQQTLTLLQAMEEKVLVEVQDMLRKHIVMESSCFANLQYDIQMLFGVMESVSVEKDLCAYIDAVKHEHRHTKLAKKEEEKVKMDAEKSELEEVVGNDITLHSEVIIDALEQEYEVERRYVSLFECISRDLPYPPFDTMVEVPESTESSLQENIEGYSEFWGWEKTTLDMMGDIRVVEDKNRSMSERSMSGPVGGAKSESGSDDGEKEKGEDKQLLFAETIYEVIEDVQKQLETEDLEEAERKEENMRKLRSEIKASAITGDDVDAHSVVDTKEAKEEREKQEEKERELSKAKARAKTPMKESVPLEDQVGKASVSGKVRDDDDAFGDTPQFIASNQGDALFPSADPGDGGTVAAAPVRRQFPSITALQSPAQTMVLSKLLVNTLSGFNTAGKGADGAATVGGLLRGKPPRNYAEGRAFLDKISACFTEGNLPLMISAMEMIEATTCFSAVVFEASKKPDDEKAQDLLRDCVLVSCFLATETTGVLNLFKEDKEVKEGNAGAAKFIDDLIVEKRIAHDGIMYVRQILGMHPFWKSGKVPVQDVLESVVWRALEGLEEAAGEGGAGKE</sequence>
<feature type="domain" description="FCH" evidence="6">
    <location>
        <begin position="20"/>
        <end position="104"/>
    </location>
</feature>
<feature type="coiled-coil region" evidence="4">
    <location>
        <begin position="91"/>
        <end position="118"/>
    </location>
</feature>
<evidence type="ECO:0000256" key="2">
    <source>
        <dbReference type="ARBA" id="ARBA00022490"/>
    </source>
</evidence>
<dbReference type="PANTHER" id="PTHR23065:SF7">
    <property type="entry name" value="NOSTRIN, ISOFORM H"/>
    <property type="match status" value="1"/>
</dbReference>